<evidence type="ECO:0000256" key="4">
    <source>
        <dbReference type="ARBA" id="ARBA00022801"/>
    </source>
</evidence>
<evidence type="ECO:0000313" key="10">
    <source>
        <dbReference type="Proteomes" id="UP000277579"/>
    </source>
</evidence>
<keyword evidence="9" id="KW-0121">Carboxypeptidase</keyword>
<keyword evidence="4" id="KW-0378">Hydrolase</keyword>
<dbReference type="SMART" id="SM00631">
    <property type="entry name" value="Zn_pept"/>
    <property type="match status" value="1"/>
</dbReference>
<keyword evidence="10" id="KW-1185">Reference proteome</keyword>
<dbReference type="Pfam" id="PF19081">
    <property type="entry name" value="Ig_7"/>
    <property type="match status" value="1"/>
</dbReference>
<evidence type="ECO:0000256" key="3">
    <source>
        <dbReference type="ARBA" id="ARBA00022723"/>
    </source>
</evidence>
<dbReference type="InterPro" id="IPR044023">
    <property type="entry name" value="Ig_7"/>
</dbReference>
<dbReference type="SUPFAM" id="SSF81296">
    <property type="entry name" value="E set domains"/>
    <property type="match status" value="1"/>
</dbReference>
<protein>
    <submittedName>
        <fullName evidence="9">Carboxypeptidase family protein</fullName>
    </submittedName>
</protein>
<dbReference type="GO" id="GO:0006518">
    <property type="term" value="P:peptide metabolic process"/>
    <property type="evidence" value="ECO:0007669"/>
    <property type="project" value="TreeGrafter"/>
</dbReference>
<dbReference type="OrthoDB" id="1652165at2"/>
<accession>A0A495MI34</accession>
<feature type="active site" description="Proton donor/acceptor" evidence="7">
    <location>
        <position position="390"/>
    </location>
</feature>
<gene>
    <name evidence="9" type="ORF">CLV94_0674</name>
</gene>
<sequence length="1348" mass="146621">MNKTTFLGMLCLFVMGITQGQVMSDSKSPLEKAQHYLQEKGEVVFTFRAQNQKQFKELADFLSISHKRVDPVELKVEAYANPEQFKKFQTYGIPFEVSVSENEFAVDEYTTFSTAAWDDTWNAYPKYSEYVAKMQYWATTYPSLCKLQSIGTTPNGRTLYVLKISDNAQVDEAEPEFLYTSSMHGDEITGYPTMLRLIDYLLTGYATNSEISSIVNNTEIFICPLANPDGSYKRAGNDTMNSTGNTATRANAAGVDLNRNYPDPIDGIHPDGNSFQAETLAFIEFEKTRNFVLAANYHGGAEVVNFPWDTSNTPSTANFSYHPHDNYFKFVSKEYAQLCQTADGNANYMDDVYNSGQFAGTTNGAAWYSVYGGRQDWNNFFNHNKEVTIEISATKFPAASNLPFYWERNRQALLNYMKQASYGLKGTVKNAAGEAVEAKVYISNYDLMGSWVKTGPLGDYYKVLIAGTYNVTFEAPGYVSQTQSVTVANNAATSLNITMVASTAIPTAADKTICEGQTAALTATGTGTIRWYANNTTPTVLATGSSYTTPELSTTTSYFVERETPQTVGPATITGGATVDNATARNRYSIFSSTAPARLKSVLINTSATGEVMVELQNSAGAMLESKVIKLAASGTQEIDLNFFVPAENNLRLVLREISGASIYRADSGITYPYTNGIISITANSGSGTFLTFFNWKLQTFKSTRDEVVVTVKPNPAITTITPTTKIAGDAGFTLTVNGTNFVSGESIISWNGVNKTTTFVSATQLTAPILASEITSSGTIDVKINNTCNNFSTAATAFTITAPTSTTWNGTSWSYGAPTASVDAIINGNFSTSTNGSFTTKSLTVNSGYTIIVTTGTSLTVSNGITNNASAANFIVENNANLIQTNNATNTGLITVKRNSAPLYRFDYTLWSSPVSGQNLRIFSPSTLTNRFYIYNPVLGNNGSYEAIYPAQNEATYTFAQAKGYLIRVPDNHASYVSSSIPGVSYNGVFVGIPYNGSYSFALSNTNNGFNLVGNPYPSAISISGLFSSNSNAIDGTIWFWRKRNGVAGSGYATTTGLGMTSAQPEVAAMNPNGIISTGQGFFVKVKNGATQSTLNFNNSIRSTNTGIFLRNGSLENHSDSDEAEKHRIWLNLSNETDVVSQTLLGYMAGATEGIDYGIEGKYFNDSPIALTSYIDNSEYTIQGRSLPFSPDDIVPLSFKTNTPGNYSIAIDHVDGLFETDQDILLKDNLTTQIHNLKTSSYSFSTESGSFTNRFEIVYRSLLGVEIPTVNTNSIVIYKKNEALHINSGNYIMDKIELYDVSGRLIYTKLGVDDNEATISNLLIANQVLLVKITTAENGVAIKKAVY</sequence>
<dbReference type="InterPro" id="IPR057247">
    <property type="entry name" value="CARBOXYPEPT_ZN_2"/>
</dbReference>
<dbReference type="GO" id="GO:0004181">
    <property type="term" value="F:metallocarboxypeptidase activity"/>
    <property type="evidence" value="ECO:0007669"/>
    <property type="project" value="InterPro"/>
</dbReference>
<dbReference type="RefSeq" id="WP_121375019.1">
    <property type="nucleotide sequence ID" value="NZ_RBLC01000001.1"/>
</dbReference>
<dbReference type="Gene3D" id="2.60.40.10">
    <property type="entry name" value="Immunoglobulins"/>
    <property type="match status" value="1"/>
</dbReference>
<dbReference type="PANTHER" id="PTHR11532:SF57">
    <property type="entry name" value="CARBOXYPEPTIDASE D, B"/>
    <property type="match status" value="1"/>
</dbReference>
<dbReference type="NCBIfam" id="NF033708">
    <property type="entry name" value="T9SS_Cterm_ChiA"/>
    <property type="match status" value="1"/>
</dbReference>
<dbReference type="InterPro" id="IPR050753">
    <property type="entry name" value="Peptidase_M14_domain"/>
</dbReference>
<dbReference type="CDD" id="cd11308">
    <property type="entry name" value="Peptidase_M14NE-CP-C_like"/>
    <property type="match status" value="1"/>
</dbReference>
<dbReference type="Gene3D" id="3.40.630.10">
    <property type="entry name" value="Zn peptidases"/>
    <property type="match status" value="1"/>
</dbReference>
<dbReference type="PROSITE" id="PS52035">
    <property type="entry name" value="PEPTIDASE_M14"/>
    <property type="match status" value="1"/>
</dbReference>
<dbReference type="InterPro" id="IPR008969">
    <property type="entry name" value="CarboxyPept-like_regulatory"/>
</dbReference>
<name>A0A495MI34_9FLAO</name>
<dbReference type="SUPFAM" id="SSF53187">
    <property type="entry name" value="Zn-dependent exopeptidases"/>
    <property type="match status" value="1"/>
</dbReference>
<dbReference type="GO" id="GO:0005615">
    <property type="term" value="C:extracellular space"/>
    <property type="evidence" value="ECO:0007669"/>
    <property type="project" value="TreeGrafter"/>
</dbReference>
<dbReference type="InterPro" id="IPR014756">
    <property type="entry name" value="Ig_E-set"/>
</dbReference>
<evidence type="ECO:0000256" key="1">
    <source>
        <dbReference type="ARBA" id="ARBA00001947"/>
    </source>
</evidence>
<keyword evidence="3" id="KW-0479">Metal-binding</keyword>
<dbReference type="EMBL" id="RBLC01000001">
    <property type="protein sequence ID" value="RKS25636.1"/>
    <property type="molecule type" value="Genomic_DNA"/>
</dbReference>
<evidence type="ECO:0000256" key="5">
    <source>
        <dbReference type="ARBA" id="ARBA00022833"/>
    </source>
</evidence>
<dbReference type="Proteomes" id="UP000277579">
    <property type="component" value="Unassembled WGS sequence"/>
</dbReference>
<dbReference type="InterPro" id="IPR000834">
    <property type="entry name" value="Peptidase_M14"/>
</dbReference>
<feature type="domain" description="Peptidase M14" evidence="8">
    <location>
        <begin position="123"/>
        <end position="420"/>
    </location>
</feature>
<evidence type="ECO:0000259" key="8">
    <source>
        <dbReference type="PROSITE" id="PS52035"/>
    </source>
</evidence>
<keyword evidence="5" id="KW-0862">Zinc</keyword>
<comment type="caution">
    <text evidence="9">The sequence shown here is derived from an EMBL/GenBank/DDBJ whole genome shotgun (WGS) entry which is preliminary data.</text>
</comment>
<dbReference type="Pfam" id="PF13620">
    <property type="entry name" value="CarboxypepD_reg"/>
    <property type="match status" value="1"/>
</dbReference>
<proteinExistence type="inferred from homology"/>
<comment type="cofactor">
    <cofactor evidence="1">
        <name>Zn(2+)</name>
        <dbReference type="ChEBI" id="CHEBI:29105"/>
    </cofactor>
</comment>
<dbReference type="PANTHER" id="PTHR11532">
    <property type="entry name" value="PROTEASE M14 CARBOXYPEPTIDASE"/>
    <property type="match status" value="1"/>
</dbReference>
<comment type="similarity">
    <text evidence="2 7">Belongs to the peptidase M14 family.</text>
</comment>
<evidence type="ECO:0000313" key="9">
    <source>
        <dbReference type="EMBL" id="RKS25636.1"/>
    </source>
</evidence>
<dbReference type="PROSITE" id="PS00133">
    <property type="entry name" value="CARBOXYPEPT_ZN_2"/>
    <property type="match status" value="1"/>
</dbReference>
<dbReference type="PRINTS" id="PR00765">
    <property type="entry name" value="CRBOXYPTASEA"/>
</dbReference>
<dbReference type="GO" id="GO:0016485">
    <property type="term" value="P:protein processing"/>
    <property type="evidence" value="ECO:0007669"/>
    <property type="project" value="TreeGrafter"/>
</dbReference>
<reference evidence="9 10" key="1">
    <citation type="submission" date="2018-10" db="EMBL/GenBank/DDBJ databases">
        <title>Genomic Encyclopedia of Archaeal and Bacterial Type Strains, Phase II (KMG-II): from individual species to whole genera.</title>
        <authorList>
            <person name="Goeker M."/>
        </authorList>
    </citation>
    <scope>NUCLEOTIDE SEQUENCE [LARGE SCALE GENOMIC DNA]</scope>
    <source>
        <strain evidence="9 10">DSM 29537</strain>
    </source>
</reference>
<keyword evidence="6" id="KW-0325">Glycoprotein</keyword>
<keyword evidence="9" id="KW-0645">Protease</keyword>
<dbReference type="InterPro" id="IPR013783">
    <property type="entry name" value="Ig-like_fold"/>
</dbReference>
<dbReference type="SUPFAM" id="SSF49464">
    <property type="entry name" value="Carboxypeptidase regulatory domain-like"/>
    <property type="match status" value="1"/>
</dbReference>
<dbReference type="CDD" id="cd18173">
    <property type="entry name" value="M14_CP_bacteria"/>
    <property type="match status" value="1"/>
</dbReference>
<organism evidence="9 10">
    <name type="scientific">Flavobacterium endophyticum</name>
    <dbReference type="NCBI Taxonomy" id="1540163"/>
    <lineage>
        <taxon>Bacteria</taxon>
        <taxon>Pseudomonadati</taxon>
        <taxon>Bacteroidota</taxon>
        <taxon>Flavobacteriia</taxon>
        <taxon>Flavobacteriales</taxon>
        <taxon>Flavobacteriaceae</taxon>
        <taxon>Flavobacterium</taxon>
    </lineage>
</organism>
<evidence type="ECO:0000256" key="2">
    <source>
        <dbReference type="ARBA" id="ARBA00005988"/>
    </source>
</evidence>
<evidence type="ECO:0000256" key="6">
    <source>
        <dbReference type="ARBA" id="ARBA00023180"/>
    </source>
</evidence>
<dbReference type="GO" id="GO:0008270">
    <property type="term" value="F:zinc ion binding"/>
    <property type="evidence" value="ECO:0007669"/>
    <property type="project" value="InterPro"/>
</dbReference>
<dbReference type="Pfam" id="PF00246">
    <property type="entry name" value="Peptidase_M14"/>
    <property type="match status" value="1"/>
</dbReference>
<dbReference type="Gene3D" id="2.60.40.1120">
    <property type="entry name" value="Carboxypeptidase-like, regulatory domain"/>
    <property type="match status" value="1"/>
</dbReference>
<evidence type="ECO:0000256" key="7">
    <source>
        <dbReference type="PROSITE-ProRule" id="PRU01379"/>
    </source>
</evidence>